<evidence type="ECO:0000313" key="3">
    <source>
        <dbReference type="Proteomes" id="UP000637423"/>
    </source>
</evidence>
<reference evidence="2" key="1">
    <citation type="journal article" date="2014" name="Int. J. Syst. Evol. Microbiol.">
        <title>Complete genome sequence of Corynebacterium casei LMG S-19264T (=DSM 44701T), isolated from a smear-ripened cheese.</title>
        <authorList>
            <consortium name="US DOE Joint Genome Institute (JGI-PGF)"/>
            <person name="Walter F."/>
            <person name="Albersmeier A."/>
            <person name="Kalinowski J."/>
            <person name="Ruckert C."/>
        </authorList>
    </citation>
    <scope>NUCLEOTIDE SEQUENCE</scope>
    <source>
        <strain evidence="2">CGMCC 1.10998</strain>
    </source>
</reference>
<dbReference type="Proteomes" id="UP000637423">
    <property type="component" value="Unassembled WGS sequence"/>
</dbReference>
<dbReference type="InterPro" id="IPR045584">
    <property type="entry name" value="Pilin-like"/>
</dbReference>
<sequence>MPIAQVTLQRSKEHDLRRALREIRQGLDDYHRAYVDGRITKSLDGNGYPKNLDVLATGLPDQRDPKQKKIFFLRRVPRDPMNPDTTVSDTESWGTRCYSSEADDPKQGENVYDIHSMSEKEGLNGVVYSKW</sequence>
<keyword evidence="3" id="KW-1185">Reference proteome</keyword>
<feature type="region of interest" description="Disordered" evidence="1">
    <location>
        <begin position="77"/>
        <end position="109"/>
    </location>
</feature>
<protein>
    <recommendedName>
        <fullName evidence="4">General secretion pathway protein G</fullName>
    </recommendedName>
</protein>
<comment type="caution">
    <text evidence="2">The sequence shown here is derived from an EMBL/GenBank/DDBJ whole genome shotgun (WGS) entry which is preliminary data.</text>
</comment>
<gene>
    <name evidence="2" type="ORF">GCM10011396_38670</name>
</gene>
<name>A0A916UUQ1_9BURK</name>
<proteinExistence type="predicted"/>
<dbReference type="EMBL" id="BMED01000004">
    <property type="protein sequence ID" value="GGC87706.1"/>
    <property type="molecule type" value="Genomic_DNA"/>
</dbReference>
<evidence type="ECO:0008006" key="4">
    <source>
        <dbReference type="Google" id="ProtNLM"/>
    </source>
</evidence>
<feature type="compositionally biased region" description="Polar residues" evidence="1">
    <location>
        <begin position="83"/>
        <end position="93"/>
    </location>
</feature>
<organism evidence="2 3">
    <name type="scientific">Undibacterium terreum</name>
    <dbReference type="NCBI Taxonomy" id="1224302"/>
    <lineage>
        <taxon>Bacteria</taxon>
        <taxon>Pseudomonadati</taxon>
        <taxon>Pseudomonadota</taxon>
        <taxon>Betaproteobacteria</taxon>
        <taxon>Burkholderiales</taxon>
        <taxon>Oxalobacteraceae</taxon>
        <taxon>Undibacterium</taxon>
    </lineage>
</organism>
<accession>A0A916UUQ1</accession>
<dbReference type="AlphaFoldDB" id="A0A916UUQ1"/>
<reference evidence="2" key="2">
    <citation type="submission" date="2020-09" db="EMBL/GenBank/DDBJ databases">
        <authorList>
            <person name="Sun Q."/>
            <person name="Zhou Y."/>
        </authorList>
    </citation>
    <scope>NUCLEOTIDE SEQUENCE</scope>
    <source>
        <strain evidence="2">CGMCC 1.10998</strain>
    </source>
</reference>
<dbReference type="SUPFAM" id="SSF54523">
    <property type="entry name" value="Pili subunits"/>
    <property type="match status" value="1"/>
</dbReference>
<evidence type="ECO:0000256" key="1">
    <source>
        <dbReference type="SAM" id="MobiDB-lite"/>
    </source>
</evidence>
<evidence type="ECO:0000313" key="2">
    <source>
        <dbReference type="EMBL" id="GGC87706.1"/>
    </source>
</evidence>